<evidence type="ECO:0000256" key="3">
    <source>
        <dbReference type="ARBA" id="ARBA00011233"/>
    </source>
</evidence>
<dbReference type="EMBL" id="JBHSSL010000020">
    <property type="protein sequence ID" value="MFC6169610.1"/>
    <property type="molecule type" value="Genomic_DNA"/>
</dbReference>
<organism evidence="6 7">
    <name type="scientific">Loigolactobacillus jiayinensis</name>
    <dbReference type="NCBI Taxonomy" id="2486016"/>
    <lineage>
        <taxon>Bacteria</taxon>
        <taxon>Bacillati</taxon>
        <taxon>Bacillota</taxon>
        <taxon>Bacilli</taxon>
        <taxon>Lactobacillales</taxon>
        <taxon>Lactobacillaceae</taxon>
        <taxon>Loigolactobacillus</taxon>
    </lineage>
</organism>
<evidence type="ECO:0000256" key="5">
    <source>
        <dbReference type="ARBA" id="ARBA00023277"/>
    </source>
</evidence>
<comment type="similarity">
    <text evidence="2">Belongs to the KHG/KDPG aldolase family.</text>
</comment>
<dbReference type="NCBIfam" id="NF005119">
    <property type="entry name" value="PRK06552.1"/>
    <property type="match status" value="1"/>
</dbReference>
<keyword evidence="4" id="KW-0456">Lyase</keyword>
<reference evidence="7" key="1">
    <citation type="journal article" date="2019" name="Int. J. Syst. Evol. Microbiol.">
        <title>The Global Catalogue of Microorganisms (GCM) 10K type strain sequencing project: providing services to taxonomists for standard genome sequencing and annotation.</title>
        <authorList>
            <consortium name="The Broad Institute Genomics Platform"/>
            <consortium name="The Broad Institute Genome Sequencing Center for Infectious Disease"/>
            <person name="Wu L."/>
            <person name="Ma J."/>
        </authorList>
    </citation>
    <scope>NUCLEOTIDE SEQUENCE [LARGE SCALE GENOMIC DNA]</scope>
    <source>
        <strain evidence="7">CCM 8904</strain>
    </source>
</reference>
<dbReference type="SUPFAM" id="SSF51569">
    <property type="entry name" value="Aldolase"/>
    <property type="match status" value="1"/>
</dbReference>
<dbReference type="PANTHER" id="PTHR30246:SF1">
    <property type="entry name" value="2-DEHYDRO-3-DEOXY-6-PHOSPHOGALACTONATE ALDOLASE-RELATED"/>
    <property type="match status" value="1"/>
</dbReference>
<evidence type="ECO:0000256" key="4">
    <source>
        <dbReference type="ARBA" id="ARBA00023239"/>
    </source>
</evidence>
<evidence type="ECO:0000256" key="2">
    <source>
        <dbReference type="ARBA" id="ARBA00006906"/>
    </source>
</evidence>
<comment type="pathway">
    <text evidence="1">Carbohydrate acid metabolism.</text>
</comment>
<dbReference type="NCBIfam" id="TIGR01182">
    <property type="entry name" value="eda"/>
    <property type="match status" value="1"/>
</dbReference>
<name>A0ABW1REH3_9LACO</name>
<accession>A0ABW1REH3</accession>
<dbReference type="RefSeq" id="WP_125551409.1">
    <property type="nucleotide sequence ID" value="NZ_JBHSSL010000020.1"/>
</dbReference>
<evidence type="ECO:0000256" key="1">
    <source>
        <dbReference type="ARBA" id="ARBA00004761"/>
    </source>
</evidence>
<sequence>MQRVENLLKLEKAGVIAVVRGETAEKATKIADAVIAGGVKGIELTFTVPQADKVIADLVARYGDTDAVIGAGTVLDATTARLAIMAGAQFVVSPSFDAAVAKMCNLYQIPYTPGCMTITEMQTALEAGADLIKLFPGSVAGPGMVKAVLAPFPQLSIMPTGGVNLENMHEWFAAGVTAVGAGSNLVGPADHDDFAGVTENAKKYMAELKRIKAAK</sequence>
<dbReference type="PANTHER" id="PTHR30246">
    <property type="entry name" value="2-KETO-3-DEOXY-6-PHOSPHOGLUCONATE ALDOLASE"/>
    <property type="match status" value="1"/>
</dbReference>
<comment type="subunit">
    <text evidence="3">Homotrimer.</text>
</comment>
<proteinExistence type="inferred from homology"/>
<dbReference type="Proteomes" id="UP001596289">
    <property type="component" value="Unassembled WGS sequence"/>
</dbReference>
<dbReference type="InterPro" id="IPR000887">
    <property type="entry name" value="Aldlse_KDPG_KHG"/>
</dbReference>
<keyword evidence="5" id="KW-0119">Carbohydrate metabolism</keyword>
<comment type="caution">
    <text evidence="6">The sequence shown here is derived from an EMBL/GenBank/DDBJ whole genome shotgun (WGS) entry which is preliminary data.</text>
</comment>
<dbReference type="Pfam" id="PF01081">
    <property type="entry name" value="Aldolase"/>
    <property type="match status" value="1"/>
</dbReference>
<evidence type="ECO:0000313" key="6">
    <source>
        <dbReference type="EMBL" id="MFC6169610.1"/>
    </source>
</evidence>
<dbReference type="InterPro" id="IPR013785">
    <property type="entry name" value="Aldolase_TIM"/>
</dbReference>
<dbReference type="CDD" id="cd00452">
    <property type="entry name" value="KDPG_aldolase"/>
    <property type="match status" value="1"/>
</dbReference>
<evidence type="ECO:0000313" key="7">
    <source>
        <dbReference type="Proteomes" id="UP001596289"/>
    </source>
</evidence>
<dbReference type="Gene3D" id="3.20.20.70">
    <property type="entry name" value="Aldolase class I"/>
    <property type="match status" value="1"/>
</dbReference>
<protein>
    <submittedName>
        <fullName evidence="6">Bifunctional 4-hydroxy-2-oxoglutarate aldolase/2-dehydro-3-deoxy-phosphogluconate aldolase</fullName>
    </submittedName>
</protein>
<gene>
    <name evidence="6" type="ORF">ACFQGP_03330</name>
</gene>
<keyword evidence="7" id="KW-1185">Reference proteome</keyword>